<keyword evidence="3 6" id="KW-0812">Transmembrane</keyword>
<keyword evidence="2" id="KW-1003">Cell membrane</keyword>
<evidence type="ECO:0000256" key="6">
    <source>
        <dbReference type="SAM" id="Phobius"/>
    </source>
</evidence>
<feature type="transmembrane region" description="Helical" evidence="6">
    <location>
        <begin position="167"/>
        <end position="186"/>
    </location>
</feature>
<feature type="transmembrane region" description="Helical" evidence="6">
    <location>
        <begin position="297"/>
        <end position="316"/>
    </location>
</feature>
<dbReference type="PRINTS" id="PR00173">
    <property type="entry name" value="EDTRNSPORT"/>
</dbReference>
<dbReference type="GO" id="GO:0005886">
    <property type="term" value="C:plasma membrane"/>
    <property type="evidence" value="ECO:0007669"/>
    <property type="project" value="UniProtKB-SubCell"/>
</dbReference>
<comment type="caution">
    <text evidence="7">The sequence shown here is derived from an EMBL/GenBank/DDBJ whole genome shotgun (WGS) entry which is preliminary data.</text>
</comment>
<reference evidence="7" key="1">
    <citation type="submission" date="2020-10" db="EMBL/GenBank/DDBJ databases">
        <authorList>
            <person name="Gilroy R."/>
        </authorList>
    </citation>
    <scope>NUCLEOTIDE SEQUENCE</scope>
    <source>
        <strain evidence="7">ChiHcec3-11533</strain>
    </source>
</reference>
<dbReference type="Proteomes" id="UP000824072">
    <property type="component" value="Unassembled WGS sequence"/>
</dbReference>
<evidence type="ECO:0000256" key="5">
    <source>
        <dbReference type="ARBA" id="ARBA00023136"/>
    </source>
</evidence>
<organism evidence="7 8">
    <name type="scientific">Candidatus Pullichristensenella excrementigallinarum</name>
    <dbReference type="NCBI Taxonomy" id="2840907"/>
    <lineage>
        <taxon>Bacteria</taxon>
        <taxon>Bacillati</taxon>
        <taxon>Bacillota</taxon>
        <taxon>Clostridia</taxon>
        <taxon>Candidatus Pullichristensenella</taxon>
    </lineage>
</organism>
<reference evidence="7" key="2">
    <citation type="journal article" date="2021" name="PeerJ">
        <title>Extensive microbial diversity within the chicken gut microbiome revealed by metagenomics and culture.</title>
        <authorList>
            <person name="Gilroy R."/>
            <person name="Ravi A."/>
            <person name="Getino M."/>
            <person name="Pursley I."/>
            <person name="Horton D.L."/>
            <person name="Alikhan N.F."/>
            <person name="Baker D."/>
            <person name="Gharbi K."/>
            <person name="Hall N."/>
            <person name="Watson M."/>
            <person name="Adriaenssens E.M."/>
            <person name="Foster-Nyarko E."/>
            <person name="Jarju S."/>
            <person name="Secka A."/>
            <person name="Antonio M."/>
            <person name="Oren A."/>
            <person name="Chaudhuri R.R."/>
            <person name="La Ragione R."/>
            <person name="Hildebrand F."/>
            <person name="Pallen M.J."/>
        </authorList>
    </citation>
    <scope>NUCLEOTIDE SEQUENCE</scope>
    <source>
        <strain evidence="7">ChiHcec3-11533</strain>
    </source>
</reference>
<gene>
    <name evidence="7" type="ORF">IAB02_07180</name>
</gene>
<evidence type="ECO:0000256" key="3">
    <source>
        <dbReference type="ARBA" id="ARBA00022692"/>
    </source>
</evidence>
<evidence type="ECO:0000256" key="4">
    <source>
        <dbReference type="ARBA" id="ARBA00022989"/>
    </source>
</evidence>
<feature type="transmembrane region" description="Helical" evidence="6">
    <location>
        <begin position="272"/>
        <end position="291"/>
    </location>
</feature>
<evidence type="ECO:0000256" key="2">
    <source>
        <dbReference type="ARBA" id="ARBA00022475"/>
    </source>
</evidence>
<name>A0A9D1LC63_9FIRM</name>
<dbReference type="AlphaFoldDB" id="A0A9D1LC63"/>
<dbReference type="PANTHER" id="PTHR32196">
    <property type="entry name" value="ABC TRANSPORTER PERMEASE PROTEIN YPHD-RELATED-RELATED"/>
    <property type="match status" value="1"/>
</dbReference>
<evidence type="ECO:0000313" key="8">
    <source>
        <dbReference type="Proteomes" id="UP000824072"/>
    </source>
</evidence>
<proteinExistence type="predicted"/>
<feature type="transmembrane region" description="Helical" evidence="6">
    <location>
        <begin position="20"/>
        <end position="37"/>
    </location>
</feature>
<dbReference type="InterPro" id="IPR001851">
    <property type="entry name" value="ABC_transp_permease"/>
</dbReference>
<protein>
    <submittedName>
        <fullName evidence="7">ABC transporter permease</fullName>
    </submittedName>
</protein>
<dbReference type="Pfam" id="PF02653">
    <property type="entry name" value="BPD_transp_2"/>
    <property type="match status" value="1"/>
</dbReference>
<feature type="transmembrane region" description="Helical" evidence="6">
    <location>
        <begin position="95"/>
        <end position="115"/>
    </location>
</feature>
<feature type="transmembrane region" description="Helical" evidence="6">
    <location>
        <begin position="57"/>
        <end position="83"/>
    </location>
</feature>
<evidence type="ECO:0000313" key="7">
    <source>
        <dbReference type="EMBL" id="HIU34329.1"/>
    </source>
</evidence>
<feature type="transmembrane region" description="Helical" evidence="6">
    <location>
        <begin position="246"/>
        <end position="265"/>
    </location>
</feature>
<accession>A0A9D1LC63</accession>
<comment type="subcellular location">
    <subcellularLocation>
        <location evidence="1">Cell membrane</location>
        <topology evidence="1">Multi-pass membrane protein</topology>
    </subcellularLocation>
</comment>
<keyword evidence="4 6" id="KW-1133">Transmembrane helix</keyword>
<dbReference type="CDD" id="cd06579">
    <property type="entry name" value="TM_PBP1_transp_AraH_like"/>
    <property type="match status" value="1"/>
</dbReference>
<keyword evidence="5 6" id="KW-0472">Membrane</keyword>
<dbReference type="GO" id="GO:0022857">
    <property type="term" value="F:transmembrane transporter activity"/>
    <property type="evidence" value="ECO:0007669"/>
    <property type="project" value="InterPro"/>
</dbReference>
<dbReference type="EMBL" id="DVMU01000161">
    <property type="protein sequence ID" value="HIU34329.1"/>
    <property type="molecule type" value="Genomic_DNA"/>
</dbReference>
<sequence>MMQLKARRSPLKKILGSSSFTPFVTLLLLFALFSILSPRFSMMWNIRLIVKQSAINGILGVALFLIVLTGGIDVSIGANLSLICTLTGMMGAANVPFLVIVLVDVLCGGIVGYLMGALVTKLHLPDLIVTLAAKNLIRGIALMLCQKSYTTFPEEMIYLGSDLVGDVVPAAFLCFVIIALVMGVIMQRSKFGKNIYAIGGNPVGAVQAGIHVERTRRKLYAIEGMLVGMASILYCGMYKSVLASKIGADTVNSLLAIVLLGGASMSGGNGKILGIVFGALIMAVVNNGMILAKSTDYWITALTGFIILAAMLLQFVQKKRHQ</sequence>
<evidence type="ECO:0000256" key="1">
    <source>
        <dbReference type="ARBA" id="ARBA00004651"/>
    </source>
</evidence>
<feature type="transmembrane region" description="Helical" evidence="6">
    <location>
        <begin position="219"/>
        <end position="240"/>
    </location>
</feature>